<evidence type="ECO:0000313" key="2">
    <source>
        <dbReference type="Proteomes" id="UP001162483"/>
    </source>
</evidence>
<dbReference type="Proteomes" id="UP001162483">
    <property type="component" value="Unassembled WGS sequence"/>
</dbReference>
<sequence length="90" mass="10576">MTRDCGHSTGDGQRLRTQYRRWSETADTVQEMTRDCRHDTGAKQILVQAVWLWRTDMMRHSGMYRRAATGRHAERTGRSRHSATCWPQIL</sequence>
<evidence type="ECO:0000313" key="1">
    <source>
        <dbReference type="EMBL" id="CAI9575608.1"/>
    </source>
</evidence>
<reference evidence="1" key="1">
    <citation type="submission" date="2023-05" db="EMBL/GenBank/DDBJ databases">
        <authorList>
            <person name="Stuckert A."/>
        </authorList>
    </citation>
    <scope>NUCLEOTIDE SEQUENCE</scope>
</reference>
<keyword evidence="2" id="KW-1185">Reference proteome</keyword>
<comment type="caution">
    <text evidence="1">The sequence shown here is derived from an EMBL/GenBank/DDBJ whole genome shotgun (WGS) entry which is preliminary data.</text>
</comment>
<proteinExistence type="predicted"/>
<dbReference type="EMBL" id="CATNWA010014760">
    <property type="protein sequence ID" value="CAI9575608.1"/>
    <property type="molecule type" value="Genomic_DNA"/>
</dbReference>
<name>A0ABN9DTG8_9NEOB</name>
<protein>
    <submittedName>
        <fullName evidence="1">Uncharacterized protein</fullName>
    </submittedName>
</protein>
<organism evidence="1 2">
    <name type="scientific">Staurois parvus</name>
    <dbReference type="NCBI Taxonomy" id="386267"/>
    <lineage>
        <taxon>Eukaryota</taxon>
        <taxon>Metazoa</taxon>
        <taxon>Chordata</taxon>
        <taxon>Craniata</taxon>
        <taxon>Vertebrata</taxon>
        <taxon>Euteleostomi</taxon>
        <taxon>Amphibia</taxon>
        <taxon>Batrachia</taxon>
        <taxon>Anura</taxon>
        <taxon>Neobatrachia</taxon>
        <taxon>Ranoidea</taxon>
        <taxon>Ranidae</taxon>
        <taxon>Staurois</taxon>
    </lineage>
</organism>
<accession>A0ABN9DTG8</accession>
<gene>
    <name evidence="1" type="ORF">SPARVUS_LOCUS8217517</name>
</gene>